<dbReference type="AlphaFoldDB" id="A0A9X3B0Q7"/>
<dbReference type="SUPFAM" id="SSF53335">
    <property type="entry name" value="S-adenosyl-L-methionine-dependent methyltransferases"/>
    <property type="match status" value="1"/>
</dbReference>
<dbReference type="InterPro" id="IPR029063">
    <property type="entry name" value="SAM-dependent_MTases_sf"/>
</dbReference>
<dbReference type="PANTHER" id="PTHR45128:SF2">
    <property type="entry name" value="METHYLTRANSFERASE DOMAIN-CONTAINING PROTEIN"/>
    <property type="match status" value="1"/>
</dbReference>
<protein>
    <submittedName>
        <fullName evidence="3">Class I SAM-dependent methyltransferase</fullName>
    </submittedName>
</protein>
<proteinExistence type="predicted"/>
<dbReference type="Proteomes" id="UP001149009">
    <property type="component" value="Unassembled WGS sequence"/>
</dbReference>
<organism evidence="3 4">
    <name type="scientific">Chelativorans petroleitrophicus</name>
    <dbReference type="NCBI Taxonomy" id="2975484"/>
    <lineage>
        <taxon>Bacteria</taxon>
        <taxon>Pseudomonadati</taxon>
        <taxon>Pseudomonadota</taxon>
        <taxon>Alphaproteobacteria</taxon>
        <taxon>Hyphomicrobiales</taxon>
        <taxon>Phyllobacteriaceae</taxon>
        <taxon>Chelativorans</taxon>
    </lineage>
</organism>
<feature type="domain" description="S-adenosylmethionine-dependent methyltransferase Rv2258c-like winged HTH" evidence="2">
    <location>
        <begin position="32"/>
        <end position="102"/>
    </location>
</feature>
<accession>A0A9X3B0Q7</accession>
<dbReference type="Pfam" id="PF21320">
    <property type="entry name" value="WHD_Rv2258c"/>
    <property type="match status" value="1"/>
</dbReference>
<sequence length="359" mass="38601">MEHAHHHHTIDSAKLDALVTRAFEDLSAGYGGVMISLGHRLGLYKAMAGAGPLTTRELATRADCAERYVREWLNSQVAGGYVTYHPISDTYELTPEQAMVLADEDSPAFFPNAWAVPASMWADEEKAIRAFRTGKGIPWGDHDGRLACGVAAFYRNSYKASLVQEWLPSLDGAVEKLRAGAVVADIGCGYGHSTVLMAKAFPASTFRGFDTHEESLAEAEKAAAEAGVSGRAAFAAARADSYPGKGYDLICFFDALHDMGDPEAAAAHAAKALAPDGTVMLVEPFANDRVEDNISPVARLYYAASTTICCAHAISDGGRLVLGAQAGEARLADIFRKAGFRHFRRAFETPFNLILEARI</sequence>
<reference evidence="3" key="1">
    <citation type="submission" date="2022-08" db="EMBL/GenBank/DDBJ databases">
        <title>Chelativorans sichuanense sp. nov., a paraffin oil-degrading bacterium isolated from a mixture of oil-based drill cuttings and paddy soil.</title>
        <authorList>
            <person name="Yu J."/>
            <person name="Liu H."/>
            <person name="Chen Q."/>
        </authorList>
    </citation>
    <scope>NUCLEOTIDE SEQUENCE</scope>
    <source>
        <strain evidence="3">SCAU 2101</strain>
    </source>
</reference>
<dbReference type="GO" id="GO:0032259">
    <property type="term" value="P:methylation"/>
    <property type="evidence" value="ECO:0007669"/>
    <property type="project" value="UniProtKB-KW"/>
</dbReference>
<dbReference type="Pfam" id="PF13847">
    <property type="entry name" value="Methyltransf_31"/>
    <property type="match status" value="1"/>
</dbReference>
<dbReference type="Gene3D" id="1.10.10.10">
    <property type="entry name" value="Winged helix-like DNA-binding domain superfamily/Winged helix DNA-binding domain"/>
    <property type="match status" value="1"/>
</dbReference>
<name>A0A9X3B0Q7_9HYPH</name>
<evidence type="ECO:0000313" key="4">
    <source>
        <dbReference type="Proteomes" id="UP001149009"/>
    </source>
</evidence>
<keyword evidence="3" id="KW-0489">Methyltransferase</keyword>
<dbReference type="SUPFAM" id="SSF46785">
    <property type="entry name" value="Winged helix' DNA-binding domain"/>
    <property type="match status" value="1"/>
</dbReference>
<evidence type="ECO:0000313" key="3">
    <source>
        <dbReference type="EMBL" id="MCT8992315.1"/>
    </source>
</evidence>
<dbReference type="Gene3D" id="3.40.50.150">
    <property type="entry name" value="Vaccinia Virus protein VP39"/>
    <property type="match status" value="1"/>
</dbReference>
<dbReference type="InterPro" id="IPR053173">
    <property type="entry name" value="SAM-binding_MTase"/>
</dbReference>
<keyword evidence="3" id="KW-0808">Transferase</keyword>
<evidence type="ECO:0000259" key="1">
    <source>
        <dbReference type="Pfam" id="PF13847"/>
    </source>
</evidence>
<feature type="domain" description="Methyltransferase" evidence="1">
    <location>
        <begin position="179"/>
        <end position="314"/>
    </location>
</feature>
<keyword evidence="4" id="KW-1185">Reference proteome</keyword>
<dbReference type="EMBL" id="JAODNV010000043">
    <property type="protein sequence ID" value="MCT8992315.1"/>
    <property type="molecule type" value="Genomic_DNA"/>
</dbReference>
<dbReference type="InterPro" id="IPR036390">
    <property type="entry name" value="WH_DNA-bd_sf"/>
</dbReference>
<dbReference type="InterPro" id="IPR025714">
    <property type="entry name" value="Methyltranfer_dom"/>
</dbReference>
<comment type="caution">
    <text evidence="3">The sequence shown here is derived from an EMBL/GenBank/DDBJ whole genome shotgun (WGS) entry which is preliminary data.</text>
</comment>
<evidence type="ECO:0000259" key="2">
    <source>
        <dbReference type="Pfam" id="PF21320"/>
    </source>
</evidence>
<dbReference type="InterPro" id="IPR036388">
    <property type="entry name" value="WH-like_DNA-bd_sf"/>
</dbReference>
<dbReference type="InterPro" id="IPR048711">
    <property type="entry name" value="WHD_Rv2258c"/>
</dbReference>
<dbReference type="GO" id="GO:0008168">
    <property type="term" value="F:methyltransferase activity"/>
    <property type="evidence" value="ECO:0007669"/>
    <property type="project" value="UniProtKB-KW"/>
</dbReference>
<gene>
    <name evidence="3" type="ORF">NYR54_18940</name>
</gene>
<dbReference type="PANTHER" id="PTHR45128">
    <property type="entry name" value="METHYLTRANSFERASE TYPE 11"/>
    <property type="match status" value="1"/>
</dbReference>
<dbReference type="RefSeq" id="WP_261517257.1">
    <property type="nucleotide sequence ID" value="NZ_JAODNV010000043.1"/>
</dbReference>